<dbReference type="PROSITE" id="PS51736">
    <property type="entry name" value="RECOMBINASES_3"/>
    <property type="match status" value="1"/>
</dbReference>
<dbReference type="EMBL" id="CAATFR010000015">
    <property type="protein sequence ID" value="VNP19892.1"/>
    <property type="molecule type" value="Genomic_DNA"/>
</dbReference>
<dbReference type="Pfam" id="PF00239">
    <property type="entry name" value="Resolvase"/>
    <property type="match status" value="1"/>
</dbReference>
<accession>A0A4J1PLI0</accession>
<dbReference type="SMART" id="SM00857">
    <property type="entry name" value="Resolvase"/>
    <property type="match status" value="1"/>
</dbReference>
<feature type="domain" description="Resolvase/invertase-type recombinase catalytic" evidence="2">
    <location>
        <begin position="7"/>
        <end position="158"/>
    </location>
</feature>
<name>A0A4J1PLI0_STREE</name>
<dbReference type="InterPro" id="IPR050639">
    <property type="entry name" value="SSR_resolvase"/>
</dbReference>
<dbReference type="EMBL" id="CAATGF010000013">
    <property type="protein sequence ID" value="VNP41014.1"/>
    <property type="molecule type" value="Genomic_DNA"/>
</dbReference>
<dbReference type="Gene3D" id="3.40.50.1390">
    <property type="entry name" value="Resolvase, N-terminal catalytic domain"/>
    <property type="match status" value="1"/>
</dbReference>
<dbReference type="PANTHER" id="PTHR30461">
    <property type="entry name" value="DNA-INVERTASE FROM LAMBDOID PROPHAGE"/>
    <property type="match status" value="1"/>
</dbReference>
<dbReference type="PANTHER" id="PTHR30461:SF23">
    <property type="entry name" value="DNA RECOMBINASE-RELATED"/>
    <property type="match status" value="1"/>
</dbReference>
<dbReference type="SUPFAM" id="SSF53041">
    <property type="entry name" value="Resolvase-like"/>
    <property type="match status" value="1"/>
</dbReference>
<evidence type="ECO:0000259" key="2">
    <source>
        <dbReference type="PROSITE" id="PS51736"/>
    </source>
</evidence>
<dbReference type="EMBL" id="CAATII010000012">
    <property type="protein sequence ID" value="VNQ73916.1"/>
    <property type="molecule type" value="Genomic_DNA"/>
</dbReference>
<feature type="coiled-coil region" evidence="1">
    <location>
        <begin position="127"/>
        <end position="154"/>
    </location>
</feature>
<proteinExistence type="predicted"/>
<dbReference type="EMBL" id="CAATFW010000012">
    <property type="protein sequence ID" value="VNP32595.1"/>
    <property type="molecule type" value="Genomic_DNA"/>
</dbReference>
<protein>
    <submittedName>
        <fullName evidence="3">Site-specific recombinase, resolvase family protein</fullName>
    </submittedName>
</protein>
<gene>
    <name evidence="3" type="primary">pinR</name>
    <name evidence="7" type="ORF">SAMEA2627245_01867</name>
    <name evidence="3" type="ORF">SAMEA3172907_01828</name>
    <name evidence="4" type="ORF">SAMEA3172908_01877</name>
    <name evidence="6" type="ORF">SAMEA3309548_01808</name>
    <name evidence="5" type="ORF">SAMEA3381410_01909</name>
</gene>
<sequence length="294" mass="34117">MSKEKIKVYLYTRVSTSIQIEGYSLEAQKSRMKAFAIYNDYEIVGEYEDAGKSGKSIEGRIQFNRMMEDIKSGKDGVSFVLVFKLSRFARNAADVLSTLQIMQDYGVNLICVEDDGIDSSKDAGKLMISVLSAVAEIEREIDNYQKELRKSHSTKFKLIEEIDNLDVEDKHYKRRKQDLDDRLYRMYDKIDELESSLIDAKAKKQTIEAEKLTGDNIYKVLIYFDKLYKVMNDVERRQLISALISEIQVYEEKQSNGQWLKSITFKLPIIEENLNIDLDNDEQVECVSLLEKRS</sequence>
<evidence type="ECO:0000313" key="5">
    <source>
        <dbReference type="EMBL" id="VNP32595.1"/>
    </source>
</evidence>
<dbReference type="EMBL" id="CAATFD010000013">
    <property type="protein sequence ID" value="VNO84987.1"/>
    <property type="molecule type" value="Genomic_DNA"/>
</dbReference>
<reference evidence="3" key="1">
    <citation type="submission" date="2019-04" db="EMBL/GenBank/DDBJ databases">
        <authorList>
            <consortium name="Pathogen Informatics"/>
        </authorList>
    </citation>
    <scope>NUCLEOTIDE SEQUENCE</scope>
    <source>
        <strain evidence="3">GPSC58</strain>
    </source>
</reference>
<dbReference type="GO" id="GO:0003677">
    <property type="term" value="F:DNA binding"/>
    <property type="evidence" value="ECO:0007669"/>
    <property type="project" value="InterPro"/>
</dbReference>
<dbReference type="InterPro" id="IPR036162">
    <property type="entry name" value="Resolvase-like_N_sf"/>
</dbReference>
<organism evidence="3">
    <name type="scientific">Streptococcus pneumoniae</name>
    <dbReference type="NCBI Taxonomy" id="1313"/>
    <lineage>
        <taxon>Bacteria</taxon>
        <taxon>Bacillati</taxon>
        <taxon>Bacillota</taxon>
        <taxon>Bacilli</taxon>
        <taxon>Lactobacillales</taxon>
        <taxon>Streptococcaceae</taxon>
        <taxon>Streptococcus</taxon>
    </lineage>
</organism>
<evidence type="ECO:0000256" key="1">
    <source>
        <dbReference type="SAM" id="Coils"/>
    </source>
</evidence>
<evidence type="ECO:0000313" key="6">
    <source>
        <dbReference type="EMBL" id="VNP41014.1"/>
    </source>
</evidence>
<dbReference type="InterPro" id="IPR006119">
    <property type="entry name" value="Resolv_N"/>
</dbReference>
<evidence type="ECO:0000313" key="3">
    <source>
        <dbReference type="EMBL" id="VNO84987.1"/>
    </source>
</evidence>
<dbReference type="AlphaFoldDB" id="A0A4J1PLI0"/>
<evidence type="ECO:0000313" key="4">
    <source>
        <dbReference type="EMBL" id="VNP19892.1"/>
    </source>
</evidence>
<keyword evidence="1" id="KW-0175">Coiled coil</keyword>
<evidence type="ECO:0000313" key="7">
    <source>
        <dbReference type="EMBL" id="VNQ73916.1"/>
    </source>
</evidence>
<dbReference type="CDD" id="cd00338">
    <property type="entry name" value="Ser_Recombinase"/>
    <property type="match status" value="1"/>
</dbReference>
<dbReference type="RefSeq" id="WP_130897855.1">
    <property type="nucleotide sequence ID" value="NZ_LR216033.1"/>
</dbReference>
<dbReference type="GO" id="GO:0000150">
    <property type="term" value="F:DNA strand exchange activity"/>
    <property type="evidence" value="ECO:0007669"/>
    <property type="project" value="InterPro"/>
</dbReference>